<protein>
    <recommendedName>
        <fullName evidence="2">AB hydrolase-1 domain-containing protein</fullName>
    </recommendedName>
</protein>
<dbReference type="Proteomes" id="UP000002943">
    <property type="component" value="Unassembled WGS sequence"/>
</dbReference>
<dbReference type="STRING" id="796620.VIBC2010_15384"/>
<feature type="chain" id="PRO_5003166590" description="AB hydrolase-1 domain-containing protein" evidence="1">
    <location>
        <begin position="27"/>
        <end position="311"/>
    </location>
</feature>
<organism evidence="3 4">
    <name type="scientific">Vibrio caribbeanicus ATCC BAA-2122</name>
    <dbReference type="NCBI Taxonomy" id="796620"/>
    <lineage>
        <taxon>Bacteria</taxon>
        <taxon>Pseudomonadati</taxon>
        <taxon>Pseudomonadota</taxon>
        <taxon>Gammaproteobacteria</taxon>
        <taxon>Vibrionales</taxon>
        <taxon>Vibrionaceae</taxon>
        <taxon>Vibrio</taxon>
    </lineage>
</organism>
<dbReference type="SUPFAM" id="SSF53474">
    <property type="entry name" value="alpha/beta-Hydrolases"/>
    <property type="match status" value="1"/>
</dbReference>
<evidence type="ECO:0000313" key="3">
    <source>
        <dbReference type="EMBL" id="EFP95430.1"/>
    </source>
</evidence>
<dbReference type="EMBL" id="AEIU01000096">
    <property type="protein sequence ID" value="EFP95430.1"/>
    <property type="molecule type" value="Genomic_DNA"/>
</dbReference>
<name>E3BNL1_9VIBR</name>
<comment type="caution">
    <text evidence="3">The sequence shown here is derived from an EMBL/GenBank/DDBJ whole genome shotgun (WGS) entry which is preliminary data.</text>
</comment>
<dbReference type="AlphaFoldDB" id="E3BNL1"/>
<reference evidence="3 4" key="1">
    <citation type="journal article" date="2012" name="Int. J. Syst. Evol. Microbiol.">
        <title>Vibrio caribbeanicus sp. nov., isolated from the marine sponge Scleritoderma cyanea.</title>
        <authorList>
            <person name="Hoffmann M."/>
            <person name="Monday S.R."/>
            <person name="Allard M.W."/>
            <person name="Strain E.A."/>
            <person name="Whittaker P."/>
            <person name="Naum M."/>
            <person name="McCarthy P.J."/>
            <person name="Lopez J.V."/>
            <person name="Fischer M."/>
            <person name="Brown E.W."/>
        </authorList>
    </citation>
    <scope>NUCLEOTIDE SEQUENCE [LARGE SCALE GENOMIC DNA]</scope>
    <source>
        <strain evidence="3 4">ATCC BAA-2122</strain>
    </source>
</reference>
<proteinExistence type="predicted"/>
<feature type="domain" description="AB hydrolase-1" evidence="2">
    <location>
        <begin position="34"/>
        <end position="223"/>
    </location>
</feature>
<dbReference type="InterPro" id="IPR029058">
    <property type="entry name" value="AB_hydrolase_fold"/>
</dbReference>
<dbReference type="Gene3D" id="3.40.50.1820">
    <property type="entry name" value="alpha/beta hydrolase"/>
    <property type="match status" value="1"/>
</dbReference>
<sequence>MKSRFARSAAWLIFVLCSIIHGQVLASDYTKTQYPIVLVHGLFGFDTLAGVEYFYGIPQMLTKGGATVYVAQVSAANSSELRGEQLLQQIETLTAATGVSKVNIIGHSHGGPTARYVASVRPDLVASVTSIGGPHKGSKVADIVRGKVPPGSPFEGLAEYLATALAILINHLSGGQDLAQDPIAALDALTTEGAEEFNRYYPEGVPESECGEGDFQSDFGVYYYSWTGSKASTNFFDPIDGVLAILGLAFDGPNDGLVSTCSAHLGKVIGDNYKMNHLDEINGLFGIHHLWETDPLELFSEHANRLKLLGL</sequence>
<evidence type="ECO:0000313" key="4">
    <source>
        <dbReference type="Proteomes" id="UP000002943"/>
    </source>
</evidence>
<dbReference type="InterPro" id="IPR000073">
    <property type="entry name" value="AB_hydrolase_1"/>
</dbReference>
<gene>
    <name evidence="3" type="ORF">VIBC2010_15384</name>
</gene>
<feature type="signal peptide" evidence="1">
    <location>
        <begin position="1"/>
        <end position="26"/>
    </location>
</feature>
<dbReference type="eggNOG" id="COG1075">
    <property type="taxonomic scope" value="Bacteria"/>
</dbReference>
<keyword evidence="1" id="KW-0732">Signal</keyword>
<accession>E3BNL1</accession>
<evidence type="ECO:0000256" key="1">
    <source>
        <dbReference type="SAM" id="SignalP"/>
    </source>
</evidence>
<evidence type="ECO:0000259" key="2">
    <source>
        <dbReference type="Pfam" id="PF00561"/>
    </source>
</evidence>
<dbReference type="Pfam" id="PF00561">
    <property type="entry name" value="Abhydrolase_1"/>
    <property type="match status" value="1"/>
</dbReference>
<keyword evidence="4" id="KW-1185">Reference proteome</keyword>